<evidence type="ECO:0000313" key="2">
    <source>
        <dbReference type="EMBL" id="KAJ1202638.1"/>
    </source>
</evidence>
<sequence length="161" mass="17312">MLKGRTPKTDSPNTVEESIFLGSVFLGPSKSRRRKCVIVGRRSTALVLSARGGRLVARSCAALGPKPEARAAVRVEPRTKAGLRGGVASCSEEEAGSASSIRLVGPTLFVRIQRPTRLEACPAPAHGACDYPPQKDTERRPPAHRRVDDETRAELRPTAYG</sequence>
<organism evidence="2 3">
    <name type="scientific">Pleurodeles waltl</name>
    <name type="common">Iberian ribbed newt</name>
    <dbReference type="NCBI Taxonomy" id="8319"/>
    <lineage>
        <taxon>Eukaryota</taxon>
        <taxon>Metazoa</taxon>
        <taxon>Chordata</taxon>
        <taxon>Craniata</taxon>
        <taxon>Vertebrata</taxon>
        <taxon>Euteleostomi</taxon>
        <taxon>Amphibia</taxon>
        <taxon>Batrachia</taxon>
        <taxon>Caudata</taxon>
        <taxon>Salamandroidea</taxon>
        <taxon>Salamandridae</taxon>
        <taxon>Pleurodelinae</taxon>
        <taxon>Pleurodeles</taxon>
    </lineage>
</organism>
<comment type="caution">
    <text evidence="2">The sequence shown here is derived from an EMBL/GenBank/DDBJ whole genome shotgun (WGS) entry which is preliminary data.</text>
</comment>
<feature type="compositionally biased region" description="Basic and acidic residues" evidence="1">
    <location>
        <begin position="133"/>
        <end position="155"/>
    </location>
</feature>
<accession>A0AAV7VLX9</accession>
<evidence type="ECO:0000313" key="3">
    <source>
        <dbReference type="Proteomes" id="UP001066276"/>
    </source>
</evidence>
<dbReference type="AlphaFoldDB" id="A0AAV7VLX9"/>
<protein>
    <submittedName>
        <fullName evidence="2">Uncharacterized protein</fullName>
    </submittedName>
</protein>
<keyword evidence="3" id="KW-1185">Reference proteome</keyword>
<dbReference type="EMBL" id="JANPWB010000003">
    <property type="protein sequence ID" value="KAJ1202638.1"/>
    <property type="molecule type" value="Genomic_DNA"/>
</dbReference>
<name>A0AAV7VLX9_PLEWA</name>
<evidence type="ECO:0000256" key="1">
    <source>
        <dbReference type="SAM" id="MobiDB-lite"/>
    </source>
</evidence>
<gene>
    <name evidence="2" type="ORF">NDU88_006435</name>
</gene>
<dbReference type="Proteomes" id="UP001066276">
    <property type="component" value="Chromosome 2_1"/>
</dbReference>
<proteinExistence type="predicted"/>
<feature type="region of interest" description="Disordered" evidence="1">
    <location>
        <begin position="123"/>
        <end position="161"/>
    </location>
</feature>
<reference evidence="2" key="1">
    <citation type="journal article" date="2022" name="bioRxiv">
        <title>Sequencing and chromosome-scale assembly of the giantPleurodeles waltlgenome.</title>
        <authorList>
            <person name="Brown T."/>
            <person name="Elewa A."/>
            <person name="Iarovenko S."/>
            <person name="Subramanian E."/>
            <person name="Araus A.J."/>
            <person name="Petzold A."/>
            <person name="Susuki M."/>
            <person name="Suzuki K.-i.T."/>
            <person name="Hayashi T."/>
            <person name="Toyoda A."/>
            <person name="Oliveira C."/>
            <person name="Osipova E."/>
            <person name="Leigh N.D."/>
            <person name="Simon A."/>
            <person name="Yun M.H."/>
        </authorList>
    </citation>
    <scope>NUCLEOTIDE SEQUENCE</scope>
    <source>
        <strain evidence="2">20211129_DDA</strain>
        <tissue evidence="2">Liver</tissue>
    </source>
</reference>